<accession>A0AAE2RHB4</accession>
<evidence type="ECO:0000256" key="1">
    <source>
        <dbReference type="SAM" id="MobiDB-lite"/>
    </source>
</evidence>
<evidence type="ECO:0000313" key="2">
    <source>
        <dbReference type="EMBL" id="MBF2717504.1"/>
    </source>
</evidence>
<dbReference type="Proteomes" id="UP000655037">
    <property type="component" value="Unassembled WGS sequence"/>
</dbReference>
<gene>
    <name evidence="2" type="ORF">IEI95_025170</name>
</gene>
<dbReference type="RefSeq" id="WP_194417154.1">
    <property type="nucleotide sequence ID" value="NZ_JACXXJ020000005.1"/>
</dbReference>
<evidence type="ECO:0000313" key="3">
    <source>
        <dbReference type="Proteomes" id="UP000655037"/>
    </source>
</evidence>
<protein>
    <submittedName>
        <fullName evidence="2">Uncharacterized protein</fullName>
    </submittedName>
</protein>
<comment type="caution">
    <text evidence="2">The sequence shown here is derived from an EMBL/GenBank/DDBJ whole genome shotgun (WGS) entry which is preliminary data.</text>
</comment>
<name>A0AAE2RHB4_AGRVI</name>
<feature type="region of interest" description="Disordered" evidence="1">
    <location>
        <begin position="42"/>
        <end position="64"/>
    </location>
</feature>
<reference evidence="2" key="1">
    <citation type="submission" date="2020-11" db="EMBL/GenBank/DDBJ databases">
        <title>Agrobacterium vitis strain K377 genome.</title>
        <authorList>
            <person name="Xi H."/>
        </authorList>
    </citation>
    <scope>NUCLEOTIDE SEQUENCE</scope>
    <source>
        <strain evidence="2">K377</strain>
    </source>
</reference>
<organism evidence="2 3">
    <name type="scientific">Agrobacterium vitis</name>
    <name type="common">Rhizobium vitis</name>
    <dbReference type="NCBI Taxonomy" id="373"/>
    <lineage>
        <taxon>Bacteria</taxon>
        <taxon>Pseudomonadati</taxon>
        <taxon>Pseudomonadota</taxon>
        <taxon>Alphaproteobacteria</taxon>
        <taxon>Hyphomicrobiales</taxon>
        <taxon>Rhizobiaceae</taxon>
        <taxon>Rhizobium/Agrobacterium group</taxon>
        <taxon>Agrobacterium</taxon>
    </lineage>
</organism>
<dbReference type="AlphaFoldDB" id="A0AAE2RHB4"/>
<dbReference type="EMBL" id="JACXXJ020000005">
    <property type="protein sequence ID" value="MBF2717504.1"/>
    <property type="molecule type" value="Genomic_DNA"/>
</dbReference>
<sequence>MATHFREQESYVCIVELTPALRRRIEATVDYLLSLLDQFDGDERPDDDASGEPFPPSATAPWKA</sequence>
<proteinExistence type="predicted"/>